<dbReference type="AlphaFoldDB" id="A0A0H3PYJ5"/>
<dbReference type="BioCyc" id="ECOL478008-HMP:G76-485025-MONOMER"/>
<evidence type="ECO:0000256" key="1">
    <source>
        <dbReference type="SAM" id="MobiDB-lite"/>
    </source>
</evidence>
<evidence type="ECO:0000313" key="2">
    <source>
        <dbReference type="EMBL" id="EDU91599.1"/>
    </source>
</evidence>
<feature type="compositionally biased region" description="Basic and acidic residues" evidence="1">
    <location>
        <begin position="34"/>
        <end position="45"/>
    </location>
</feature>
<feature type="compositionally biased region" description="Basic and acidic residues" evidence="1">
    <location>
        <begin position="1"/>
        <end position="11"/>
    </location>
</feature>
<sequence>MLETFRGREAGTQKPQQDTHCNKGDHTGNAMENGRYRRDGEPDGL</sequence>
<feature type="region of interest" description="Disordered" evidence="1">
    <location>
        <begin position="1"/>
        <end position="45"/>
    </location>
</feature>
<evidence type="ECO:0000313" key="3">
    <source>
        <dbReference type="Proteomes" id="UP000004641"/>
    </source>
</evidence>
<gene>
    <name evidence="2" type="ORF">ECH7EC869_3498</name>
</gene>
<proteinExistence type="predicted"/>
<accession>A0A0H3PYJ5</accession>
<dbReference type="EMBL" id="ABHU01000006">
    <property type="protein sequence ID" value="EDU91599.1"/>
    <property type="molecule type" value="Genomic_DNA"/>
</dbReference>
<protein>
    <submittedName>
        <fullName evidence="2">Uncharacterized protein</fullName>
    </submittedName>
</protein>
<comment type="caution">
    <text evidence="2">The sequence shown here is derived from an EMBL/GenBank/DDBJ whole genome shotgun (WGS) entry which is preliminary data.</text>
</comment>
<name>A0A0H3PYJ5_ECO5C</name>
<reference evidence="2 3" key="1">
    <citation type="journal article" date="2011" name="Appl. Environ. Microbiol.">
        <title>Genome signatures of Escherichia coli O157:H7 isolates from the bovine host reservoir.</title>
        <authorList>
            <person name="Eppinger M."/>
            <person name="Mammel M.K."/>
            <person name="Leclerc J.E."/>
            <person name="Ravel J."/>
            <person name="Cebula T.A."/>
        </authorList>
    </citation>
    <scope>NUCLEOTIDE SEQUENCE [LARGE SCALE GENOMIC DNA]</scope>
    <source>
        <strain evidence="2 3">EC869</strain>
    </source>
</reference>
<dbReference type="Proteomes" id="UP000004641">
    <property type="component" value="Unassembled WGS sequence"/>
</dbReference>
<organism evidence="2 3">
    <name type="scientific">Escherichia coli O157:H7 (strain EC869)</name>
    <dbReference type="NCBI Taxonomy" id="478008"/>
    <lineage>
        <taxon>Bacteria</taxon>
        <taxon>Pseudomonadati</taxon>
        <taxon>Pseudomonadota</taxon>
        <taxon>Gammaproteobacteria</taxon>
        <taxon>Enterobacterales</taxon>
        <taxon>Enterobacteriaceae</taxon>
        <taxon>Escherichia</taxon>
    </lineage>
</organism>